<evidence type="ECO:0000256" key="1">
    <source>
        <dbReference type="ARBA" id="ARBA00004496"/>
    </source>
</evidence>
<dbReference type="PROSITE" id="PS50005">
    <property type="entry name" value="TPR"/>
    <property type="match status" value="1"/>
</dbReference>
<keyword evidence="9" id="KW-1185">Reference proteome</keyword>
<evidence type="ECO:0000256" key="5">
    <source>
        <dbReference type="ARBA" id="ARBA00040665"/>
    </source>
</evidence>
<name>A0ABP1PIG3_XYLVO</name>
<dbReference type="InterPro" id="IPR019734">
    <property type="entry name" value="TPR_rpt"/>
</dbReference>
<comment type="caution">
    <text evidence="8">The sequence shown here is derived from an EMBL/GenBank/DDBJ whole genome shotgun (WGS) entry which is preliminary data.</text>
</comment>
<keyword evidence="2" id="KW-0963">Cytoplasm</keyword>
<dbReference type="SMART" id="SM00028">
    <property type="entry name" value="TPR"/>
    <property type="match status" value="3"/>
</dbReference>
<comment type="subcellular location">
    <subcellularLocation>
        <location evidence="1">Cytoplasm</location>
    </subcellularLocation>
</comment>
<protein>
    <recommendedName>
        <fullName evidence="5">Tetratricopeptide repeat protein 29</fullName>
    </recommendedName>
</protein>
<dbReference type="Proteomes" id="UP001642520">
    <property type="component" value="Unassembled WGS sequence"/>
</dbReference>
<evidence type="ECO:0000313" key="8">
    <source>
        <dbReference type="EMBL" id="CAL7952371.1"/>
    </source>
</evidence>
<dbReference type="InterPro" id="IPR011990">
    <property type="entry name" value="TPR-like_helical_dom_sf"/>
</dbReference>
<dbReference type="EMBL" id="CAXAJV020001301">
    <property type="protein sequence ID" value="CAL7952371.1"/>
    <property type="molecule type" value="Genomic_DNA"/>
</dbReference>
<keyword evidence="4 7" id="KW-0802">TPR repeat</keyword>
<dbReference type="PANTHER" id="PTHR46630:SF1">
    <property type="entry name" value="TETRATRICOPEPTIDE REPEAT PROTEIN 29"/>
    <property type="match status" value="1"/>
</dbReference>
<reference evidence="8 9" key="1">
    <citation type="submission" date="2024-08" db="EMBL/GenBank/DDBJ databases">
        <authorList>
            <person name="Will J Nash"/>
            <person name="Angela Man"/>
            <person name="Seanna McTaggart"/>
            <person name="Kendall Baker"/>
            <person name="Tom Barker"/>
            <person name="Leah Catchpole"/>
            <person name="Alex Durrant"/>
            <person name="Karim Gharbi"/>
            <person name="Naomi Irish"/>
            <person name="Gemy Kaithakottil"/>
            <person name="Debby Ku"/>
            <person name="Aaliyah Providence"/>
            <person name="Felix Shaw"/>
            <person name="David Swarbreck"/>
            <person name="Chris Watkins"/>
            <person name="Ann M. McCartney"/>
            <person name="Giulio Formenti"/>
            <person name="Alice Mouton"/>
            <person name="Noel Vella"/>
            <person name="Bjorn M von Reumont"/>
            <person name="Adriana Vella"/>
            <person name="Wilfried Haerty"/>
        </authorList>
    </citation>
    <scope>NUCLEOTIDE SEQUENCE [LARGE SCALE GENOMIC DNA]</scope>
</reference>
<gene>
    <name evidence="8" type="ORF">XYLVIOL_LOCUS11039</name>
</gene>
<organism evidence="8 9">
    <name type="scientific">Xylocopa violacea</name>
    <name type="common">Violet carpenter bee</name>
    <name type="synonym">Apis violacea</name>
    <dbReference type="NCBI Taxonomy" id="135666"/>
    <lineage>
        <taxon>Eukaryota</taxon>
        <taxon>Metazoa</taxon>
        <taxon>Ecdysozoa</taxon>
        <taxon>Arthropoda</taxon>
        <taxon>Hexapoda</taxon>
        <taxon>Insecta</taxon>
        <taxon>Pterygota</taxon>
        <taxon>Neoptera</taxon>
        <taxon>Endopterygota</taxon>
        <taxon>Hymenoptera</taxon>
        <taxon>Apocrita</taxon>
        <taxon>Aculeata</taxon>
        <taxon>Apoidea</taxon>
        <taxon>Anthophila</taxon>
        <taxon>Apidae</taxon>
        <taxon>Xylocopa</taxon>
        <taxon>Xylocopa</taxon>
    </lineage>
</organism>
<feature type="repeat" description="TPR" evidence="7">
    <location>
        <begin position="297"/>
        <end position="330"/>
    </location>
</feature>
<evidence type="ECO:0000256" key="4">
    <source>
        <dbReference type="ARBA" id="ARBA00022803"/>
    </source>
</evidence>
<comment type="function">
    <text evidence="6">Axonemal protein which is implicated in axonemal and/or peri-axonemal structure assembly and regulates flagellum assembly and beating and therefore sperm motility.</text>
</comment>
<dbReference type="SUPFAM" id="SSF48452">
    <property type="entry name" value="TPR-like"/>
    <property type="match status" value="1"/>
</dbReference>
<accession>A0ABP1PIG3</accession>
<evidence type="ECO:0000256" key="7">
    <source>
        <dbReference type="PROSITE-ProRule" id="PRU00339"/>
    </source>
</evidence>
<sequence>MKAKYKREKEYVVEFVAKNDRTGWSNSSSDSKINEYIIDRPKQLKTLPQAERNEINKVIAELKALLPDISPEEVRRHYIPYHEAILLELEEQGYLEALHRMKEFLETDEKIVEKTPGMLTWKKPYLKDQKDFINCLQDGLITSERSKMRGDHVTRATSLLDTALYFQSKTWEWQWITERLYQAALSAAELIEHDDAYTITLIRYLYGRFLFYELQNPKEALDYLRKARDGSANKLWNASKILCIEQNSIFKECSGLLYKALLILARKERPKNAAFAVEACIEALSTATDTENTEYINEGYYELGKCYVATNDIKSALQCFSKLLALAKRTMDIEGVCNAHMELAFAYKQLNDNDYTEKHLQMCRESAENFCFFEKLADAHYYIGEHYLSQGKLYLSTSNLETALNLYNRLDLSSEADRARCIAGISKGQERIEEYLDLLLQCGEYNENATLKLCQWKSNREPFWIEEIHEIKSDFEIQYETSDTFLSSSSVRTCNDRAMSRP</sequence>
<evidence type="ECO:0000256" key="6">
    <source>
        <dbReference type="ARBA" id="ARBA00044739"/>
    </source>
</evidence>
<dbReference type="InterPro" id="IPR051476">
    <property type="entry name" value="Bac_ResReg_Asp_Phosphatase"/>
</dbReference>
<proteinExistence type="predicted"/>
<keyword evidence="3" id="KW-0677">Repeat</keyword>
<evidence type="ECO:0000256" key="2">
    <source>
        <dbReference type="ARBA" id="ARBA00022490"/>
    </source>
</evidence>
<evidence type="ECO:0000256" key="3">
    <source>
        <dbReference type="ARBA" id="ARBA00022737"/>
    </source>
</evidence>
<evidence type="ECO:0000313" key="9">
    <source>
        <dbReference type="Proteomes" id="UP001642520"/>
    </source>
</evidence>
<dbReference type="Gene3D" id="1.25.40.10">
    <property type="entry name" value="Tetratricopeptide repeat domain"/>
    <property type="match status" value="1"/>
</dbReference>
<dbReference type="PANTHER" id="PTHR46630">
    <property type="entry name" value="TETRATRICOPEPTIDE REPEAT PROTEIN 29"/>
    <property type="match status" value="1"/>
</dbReference>